<dbReference type="OrthoDB" id="9777890at2"/>
<dbReference type="RefSeq" id="WP_075083472.1">
    <property type="nucleotide sequence ID" value="NZ_CP042912.1"/>
</dbReference>
<dbReference type="InterPro" id="IPR052736">
    <property type="entry name" value="Stf3_sulfotransferase"/>
</dbReference>
<proteinExistence type="predicted"/>
<dbReference type="InterPro" id="IPR027417">
    <property type="entry name" value="P-loop_NTPase"/>
</dbReference>
<dbReference type="Gene3D" id="3.40.50.300">
    <property type="entry name" value="P-loop containing nucleotide triphosphate hydrolases"/>
    <property type="match status" value="1"/>
</dbReference>
<keyword evidence="1" id="KW-0808">Transferase</keyword>
<protein>
    <submittedName>
        <fullName evidence="1">Sulfotransferase domain protein</fullName>
    </submittedName>
</protein>
<dbReference type="PANTHER" id="PTHR36451:SF1">
    <property type="entry name" value="OMEGA-HYDROXY-BETA-DIHYDROMENAQUINONE-9 SULFOTRANSFERASE STF3"/>
    <property type="match status" value="1"/>
</dbReference>
<reference evidence="1 2" key="1">
    <citation type="submission" date="2019-08" db="EMBL/GenBank/DDBJ databases">
        <title>Deep-cultivation of Planctomycetes and their phenomic and genomic characterization uncovers novel biology.</title>
        <authorList>
            <person name="Wiegand S."/>
            <person name="Jogler M."/>
            <person name="Boedeker C."/>
            <person name="Pinto D."/>
            <person name="Vollmers J."/>
            <person name="Rivas-Marin E."/>
            <person name="Kohn T."/>
            <person name="Peeters S.H."/>
            <person name="Heuer A."/>
            <person name="Rast P."/>
            <person name="Oberbeckmann S."/>
            <person name="Bunk B."/>
            <person name="Jeske O."/>
            <person name="Meyerdierks A."/>
            <person name="Storesund J.E."/>
            <person name="Kallscheuer N."/>
            <person name="Luecker S."/>
            <person name="Lage O.M."/>
            <person name="Pohl T."/>
            <person name="Merkel B.J."/>
            <person name="Hornburger P."/>
            <person name="Mueller R.-W."/>
            <person name="Bruemmer F."/>
            <person name="Labrenz M."/>
            <person name="Spormann A.M."/>
            <person name="Op den Camp H."/>
            <person name="Overmann J."/>
            <person name="Amann R."/>
            <person name="Jetten M.S.M."/>
            <person name="Mascher T."/>
            <person name="Medema M.H."/>
            <person name="Devos D.P."/>
            <person name="Kaster A.-K."/>
            <person name="Ovreas L."/>
            <person name="Rohde M."/>
            <person name="Galperin M.Y."/>
            <person name="Jogler C."/>
        </authorList>
    </citation>
    <scope>NUCLEOTIDE SEQUENCE [LARGE SCALE GENOMIC DNA]</scope>
    <source>
        <strain evidence="1 2">FC18</strain>
    </source>
</reference>
<dbReference type="STRING" id="980251.GCA_001642875_00677"/>
<dbReference type="AlphaFoldDB" id="A0A5B9PD08"/>
<dbReference type="SUPFAM" id="SSF52540">
    <property type="entry name" value="P-loop containing nucleoside triphosphate hydrolases"/>
    <property type="match status" value="1"/>
</dbReference>
<evidence type="ECO:0000313" key="2">
    <source>
        <dbReference type="Proteomes" id="UP000322214"/>
    </source>
</evidence>
<dbReference type="EMBL" id="CP042912">
    <property type="protein sequence ID" value="QEG24184.1"/>
    <property type="molecule type" value="Genomic_DNA"/>
</dbReference>
<name>A0A5B9PD08_9BACT</name>
<dbReference type="Pfam" id="PF13469">
    <property type="entry name" value="Sulfotransfer_3"/>
    <property type="match status" value="1"/>
</dbReference>
<organism evidence="1 2">
    <name type="scientific">Mariniblastus fucicola</name>
    <dbReference type="NCBI Taxonomy" id="980251"/>
    <lineage>
        <taxon>Bacteria</taxon>
        <taxon>Pseudomonadati</taxon>
        <taxon>Planctomycetota</taxon>
        <taxon>Planctomycetia</taxon>
        <taxon>Pirellulales</taxon>
        <taxon>Pirellulaceae</taxon>
        <taxon>Mariniblastus</taxon>
    </lineage>
</organism>
<accession>A0A5B9PD08</accession>
<gene>
    <name evidence="1" type="ORF">MFFC18_41010</name>
</gene>
<keyword evidence="2" id="KW-1185">Reference proteome</keyword>
<dbReference type="PANTHER" id="PTHR36451">
    <property type="entry name" value="PAPS-DEPENDENT SULFOTRANSFERASE STF3"/>
    <property type="match status" value="1"/>
</dbReference>
<dbReference type="GO" id="GO:0016740">
    <property type="term" value="F:transferase activity"/>
    <property type="evidence" value="ECO:0007669"/>
    <property type="project" value="UniProtKB-KW"/>
</dbReference>
<dbReference type="KEGG" id="mff:MFFC18_41010"/>
<sequence length="378" mass="43943">MAVRSEKKTKGNWYPPWAPRFWSGMKCGDYLSLLRENRFQIHPIKYPMTVLVGGCTVLNSGAAAVQRLLMQKKITDTQIENPPIFVIGHWRSGTTLMHELLSLDERFAFPNTLDTFTPNHFLITRYLLGPLLSLLLPKRRPMDDMSVRLGSPQEDDFALCAYGAPTPYRRVAFPNRKGRDHLQLNLSLAEPNQRVELQKALEHFLKSLTIRYGSKQLVLKSPPHTGRVKQLAQWFPQAKFIHLSRHPHKVVASTMRLWKLLDEIQGFQLPNYDDNWLKNYVFECKDLMYQAYFQQRETLPKNQLAEVKFESLLEDPAGVMRGVYEQLELGNFEAASPSIESYFDARKDHKIRTSGIDPEFAEDINHHWREYMEAFGYE</sequence>
<dbReference type="Proteomes" id="UP000322214">
    <property type="component" value="Chromosome"/>
</dbReference>
<evidence type="ECO:0000313" key="1">
    <source>
        <dbReference type="EMBL" id="QEG24184.1"/>
    </source>
</evidence>